<evidence type="ECO:0008006" key="3">
    <source>
        <dbReference type="Google" id="ProtNLM"/>
    </source>
</evidence>
<evidence type="ECO:0000313" key="1">
    <source>
        <dbReference type="EMBL" id="TCO84695.1"/>
    </source>
</evidence>
<comment type="caution">
    <text evidence="1">The sequence shown here is derived from an EMBL/GenBank/DDBJ whole genome shotgun (WGS) entry which is preliminary data.</text>
</comment>
<accession>A0A4R2LHU6</accession>
<evidence type="ECO:0000313" key="2">
    <source>
        <dbReference type="Proteomes" id="UP000295600"/>
    </source>
</evidence>
<organism evidence="1 2">
    <name type="scientific">Prevotella heparinolytica</name>
    <dbReference type="NCBI Taxonomy" id="28113"/>
    <lineage>
        <taxon>Bacteria</taxon>
        <taxon>Pseudomonadati</taxon>
        <taxon>Bacteroidota</taxon>
        <taxon>Bacteroidia</taxon>
        <taxon>Bacteroidales</taxon>
        <taxon>Bacteroidaceae</taxon>
        <taxon>Bacteroides</taxon>
    </lineage>
</organism>
<name>A0A4R2LHU6_9BACE</name>
<proteinExistence type="predicted"/>
<sequence length="511" mass="56310">ATVSGGGVDKVVPIPWEVEFSEDGIVWNKNKPAWLTAFTENGEGGTGPTNHTAGVAPQVNSAPPNPHTEALRNAAQVAGYDLSTKGGTAPMRTANCYIVNAPGTYRLPLVYGNAVDYVKAPGTGNNTSAYISSAPASNNILSTFINHLGNGITNPYIYNNAGCVPASCTLVWQDEPNLVTNVALSSDRHFLEFTVNQATIHQGNAVVAVRDASNTVLWSWHIWVTDYKPGTGDKTITNYQDKQYTIMPYALGWCDAKEEIYAERTVQVRFKQRPTAGYTSAEMKTFTLKQKAHTIIEIGNNTFYQWGRKDPFVGGIKLNTNKTWYDADGNRNVYQNPATENFSADNACIVSGIQKPGVYCTNSYMDARYLNLWSADNDVTTHNDNIVVKTIYDPCPVGYKLPPSNGFTGFTTTGTNAGEVNKKGAWNEGWNLYCGKNMTGDTVFFPASGYRLYDSSGVWRQGQYGVYWSAVPLRKEDGHAMILFPSYVCPMSSYGHYYYRGRGFSVWPFQE</sequence>
<dbReference type="EMBL" id="SLXB01000061">
    <property type="protein sequence ID" value="TCO84695.1"/>
    <property type="molecule type" value="Genomic_DNA"/>
</dbReference>
<reference evidence="1 2" key="1">
    <citation type="submission" date="2019-03" db="EMBL/GenBank/DDBJ databases">
        <title>Genomic Encyclopedia of Type Strains, Phase IV (KMG-IV): sequencing the most valuable type-strain genomes for metagenomic binning, comparative biology and taxonomic classification.</title>
        <authorList>
            <person name="Goeker M."/>
        </authorList>
    </citation>
    <scope>NUCLEOTIDE SEQUENCE [LARGE SCALE GENOMIC DNA]</scope>
    <source>
        <strain evidence="1 2">DSM 23917</strain>
    </source>
</reference>
<dbReference type="AlphaFoldDB" id="A0A4R2LHU6"/>
<feature type="non-terminal residue" evidence="1">
    <location>
        <position position="1"/>
    </location>
</feature>
<dbReference type="Proteomes" id="UP000295600">
    <property type="component" value="Unassembled WGS sequence"/>
</dbReference>
<protein>
    <recommendedName>
        <fullName evidence="3">Fimbrillin family protein</fullName>
    </recommendedName>
</protein>
<gene>
    <name evidence="1" type="ORF">EV202_1611</name>
</gene>